<dbReference type="Pfam" id="PF20975">
    <property type="entry name" value="DGCcoil"/>
    <property type="match status" value="1"/>
</dbReference>
<protein>
    <recommendedName>
        <fullName evidence="1">diguanylate cyclase</fullName>
        <ecNumber evidence="1">2.7.7.65</ecNumber>
    </recommendedName>
</protein>
<dbReference type="EMBL" id="JAFEUM010000008">
    <property type="protein sequence ID" value="MBM7038139.1"/>
    <property type="molecule type" value="Genomic_DNA"/>
</dbReference>
<dbReference type="InterPro" id="IPR029787">
    <property type="entry name" value="Nucleotide_cyclase"/>
</dbReference>
<dbReference type="Gene3D" id="3.30.70.270">
    <property type="match status" value="1"/>
</dbReference>
<evidence type="ECO:0000259" key="5">
    <source>
        <dbReference type="PROSITE" id="PS50887"/>
    </source>
</evidence>
<dbReference type="Proteomes" id="UP000809621">
    <property type="component" value="Unassembled WGS sequence"/>
</dbReference>
<organism evidence="6 7">
    <name type="scientific">Vibrio ulleungensis</name>
    <dbReference type="NCBI Taxonomy" id="2807619"/>
    <lineage>
        <taxon>Bacteria</taxon>
        <taxon>Pseudomonadati</taxon>
        <taxon>Pseudomonadota</taxon>
        <taxon>Gammaproteobacteria</taxon>
        <taxon>Vibrionales</taxon>
        <taxon>Vibrionaceae</taxon>
        <taxon>Vibrio</taxon>
    </lineage>
</organism>
<dbReference type="EC" id="2.7.7.65" evidence="1"/>
<reference evidence="6 7" key="1">
    <citation type="submission" date="2021-02" db="EMBL/GenBank/DDBJ databases">
        <authorList>
            <person name="Park J.-S."/>
        </authorList>
    </citation>
    <scope>NUCLEOTIDE SEQUENCE [LARGE SCALE GENOMIC DNA]</scope>
    <source>
        <strain evidence="6 7">188UL20-2</strain>
    </source>
</reference>
<evidence type="ECO:0000256" key="3">
    <source>
        <dbReference type="SAM" id="Coils"/>
    </source>
</evidence>
<dbReference type="PROSITE" id="PS50887">
    <property type="entry name" value="GGDEF"/>
    <property type="match status" value="1"/>
</dbReference>
<keyword evidence="7" id="KW-1185">Reference proteome</keyword>
<accession>A0ABS2HM97</accession>
<name>A0ABS2HM97_9VIBR</name>
<evidence type="ECO:0000313" key="6">
    <source>
        <dbReference type="EMBL" id="MBM7038139.1"/>
    </source>
</evidence>
<dbReference type="PANTHER" id="PTHR45138:SF9">
    <property type="entry name" value="DIGUANYLATE CYCLASE DGCM-RELATED"/>
    <property type="match status" value="1"/>
</dbReference>
<dbReference type="RefSeq" id="WP_205159616.1">
    <property type="nucleotide sequence ID" value="NZ_JAFEUM010000008.1"/>
</dbReference>
<feature type="region of interest" description="Disordered" evidence="4">
    <location>
        <begin position="255"/>
        <end position="275"/>
    </location>
</feature>
<proteinExistence type="predicted"/>
<dbReference type="InterPro" id="IPR050469">
    <property type="entry name" value="Diguanylate_Cyclase"/>
</dbReference>
<sequence>MGIVESDIQKQIAKLSKQLESAKLAQRDATLKSSRESAALKRLIITLAGEYRTESDETEQQLTALRVELENNSDLSKVMARLAIVEHVLRQDAQHYHQKKNHFDETVQQSGEFLQRFPILPRNLKQDLRALMTRPHYSSGHIVATATRLLQIYESGLKACVHKKGVPQTHPDFDTGLLKQLNQELQTLITQIDFAGDAGEMLADIRAKLMLGCSGEELLRVTLSVLKLVLDGTDYERRTSETFLTQVNESLTSIETSTKNSLEQARSSATQREELNQELQDTVGKAKKLTISLEDGAKKVMTPTVQQLANLADRFVQSSQREQHLIEQLQFAESQLAALSDVTQDYRRRLDDQQQRAKKDPLTQLYNHSAIIDIVAVEYQKWIRSQSSIHLALLDINRFKEINDSFGFTAGDKALTIIARTVRDEVGHIGEVGRFTGEKFLILIRNQNHKQCRAILESIRTSIAALPFRFKTQDIRISASIACTQFHESHSSEESIERLAQEISAIKKQGSNDIHWL</sequence>
<evidence type="ECO:0000256" key="4">
    <source>
        <dbReference type="SAM" id="MobiDB-lite"/>
    </source>
</evidence>
<dbReference type="Pfam" id="PF00990">
    <property type="entry name" value="GGDEF"/>
    <property type="match status" value="1"/>
</dbReference>
<dbReference type="SUPFAM" id="SSF55073">
    <property type="entry name" value="Nucleotide cyclase"/>
    <property type="match status" value="1"/>
</dbReference>
<dbReference type="NCBIfam" id="TIGR00254">
    <property type="entry name" value="GGDEF"/>
    <property type="match status" value="1"/>
</dbReference>
<feature type="coiled-coil region" evidence="3">
    <location>
        <begin position="5"/>
        <end position="68"/>
    </location>
</feature>
<feature type="domain" description="GGDEF" evidence="5">
    <location>
        <begin position="387"/>
        <end position="517"/>
    </location>
</feature>
<evidence type="ECO:0000256" key="2">
    <source>
        <dbReference type="ARBA" id="ARBA00034247"/>
    </source>
</evidence>
<dbReference type="SMART" id="SM00267">
    <property type="entry name" value="GGDEF"/>
    <property type="match status" value="1"/>
</dbReference>
<dbReference type="InterPro" id="IPR043128">
    <property type="entry name" value="Rev_trsase/Diguanyl_cyclase"/>
</dbReference>
<dbReference type="CDD" id="cd01949">
    <property type="entry name" value="GGDEF"/>
    <property type="match status" value="1"/>
</dbReference>
<dbReference type="InterPro" id="IPR048516">
    <property type="entry name" value="DGCcoil"/>
</dbReference>
<feature type="coiled-coil region" evidence="3">
    <location>
        <begin position="329"/>
        <end position="356"/>
    </location>
</feature>
<dbReference type="PANTHER" id="PTHR45138">
    <property type="entry name" value="REGULATORY COMPONENTS OF SENSORY TRANSDUCTION SYSTEM"/>
    <property type="match status" value="1"/>
</dbReference>
<evidence type="ECO:0000256" key="1">
    <source>
        <dbReference type="ARBA" id="ARBA00012528"/>
    </source>
</evidence>
<keyword evidence="3" id="KW-0175">Coiled coil</keyword>
<evidence type="ECO:0000313" key="7">
    <source>
        <dbReference type="Proteomes" id="UP000809621"/>
    </source>
</evidence>
<comment type="caution">
    <text evidence="6">The sequence shown here is derived from an EMBL/GenBank/DDBJ whole genome shotgun (WGS) entry which is preliminary data.</text>
</comment>
<feature type="compositionally biased region" description="Polar residues" evidence="4">
    <location>
        <begin position="255"/>
        <end position="270"/>
    </location>
</feature>
<gene>
    <name evidence="6" type="ORF">JQC93_17235</name>
</gene>
<dbReference type="InterPro" id="IPR000160">
    <property type="entry name" value="GGDEF_dom"/>
</dbReference>
<comment type="catalytic activity">
    <reaction evidence="2">
        <text>2 GTP = 3',3'-c-di-GMP + 2 diphosphate</text>
        <dbReference type="Rhea" id="RHEA:24898"/>
        <dbReference type="ChEBI" id="CHEBI:33019"/>
        <dbReference type="ChEBI" id="CHEBI:37565"/>
        <dbReference type="ChEBI" id="CHEBI:58805"/>
        <dbReference type="EC" id="2.7.7.65"/>
    </reaction>
</comment>